<feature type="domain" description="Non-reducing end beta-L-arabinofuranosidase-like GH127 catalytic" evidence="1">
    <location>
        <begin position="128"/>
        <end position="208"/>
    </location>
</feature>
<comment type="caution">
    <text evidence="2">The sequence shown here is derived from an EMBL/GenBank/DDBJ whole genome shotgun (WGS) entry which is preliminary data.</text>
</comment>
<dbReference type="InterPro" id="IPR012878">
    <property type="entry name" value="Beta-AFase-like_GH127_cat"/>
</dbReference>
<dbReference type="EMBL" id="JBFOLJ010000008">
    <property type="protein sequence ID" value="KAL2515441.1"/>
    <property type="molecule type" value="Genomic_DNA"/>
</dbReference>
<organism evidence="2 3">
    <name type="scientific">Forsythia ovata</name>
    <dbReference type="NCBI Taxonomy" id="205694"/>
    <lineage>
        <taxon>Eukaryota</taxon>
        <taxon>Viridiplantae</taxon>
        <taxon>Streptophyta</taxon>
        <taxon>Embryophyta</taxon>
        <taxon>Tracheophyta</taxon>
        <taxon>Spermatophyta</taxon>
        <taxon>Magnoliopsida</taxon>
        <taxon>eudicotyledons</taxon>
        <taxon>Gunneridae</taxon>
        <taxon>Pentapetalae</taxon>
        <taxon>asterids</taxon>
        <taxon>lamiids</taxon>
        <taxon>Lamiales</taxon>
        <taxon>Oleaceae</taxon>
        <taxon>Forsythieae</taxon>
        <taxon>Forsythia</taxon>
    </lineage>
</organism>
<feature type="domain" description="Non-reducing end beta-L-arabinofuranosidase-like GH127 catalytic" evidence="1">
    <location>
        <begin position="3"/>
        <end position="70"/>
    </location>
</feature>
<name>A0ABD1TRV4_9LAMI</name>
<proteinExistence type="predicted"/>
<keyword evidence="3" id="KW-1185">Reference proteome</keyword>
<evidence type="ECO:0000313" key="2">
    <source>
        <dbReference type="EMBL" id="KAL2515441.1"/>
    </source>
</evidence>
<dbReference type="PANTHER" id="PTHR31151">
    <property type="entry name" value="PROLINE-TRNA LIGASE (DUF1680)"/>
    <property type="match status" value="1"/>
</dbReference>
<reference evidence="3" key="1">
    <citation type="submission" date="2024-07" db="EMBL/GenBank/DDBJ databases">
        <title>Two chromosome-level genome assemblies of Korean endemic species Abeliophyllum distichum and Forsythia ovata (Oleaceae).</title>
        <authorList>
            <person name="Jang H."/>
        </authorList>
    </citation>
    <scope>NUCLEOTIDE SEQUENCE [LARGE SCALE GENOMIC DNA]</scope>
</reference>
<gene>
    <name evidence="2" type="ORF">Fot_29412</name>
</gene>
<dbReference type="Proteomes" id="UP001604277">
    <property type="component" value="Unassembled WGS sequence"/>
</dbReference>
<protein>
    <recommendedName>
        <fullName evidence="1">Non-reducing end beta-L-arabinofuranosidase-like GH127 catalytic domain-containing protein</fullName>
    </recommendedName>
</protein>
<evidence type="ECO:0000259" key="1">
    <source>
        <dbReference type="Pfam" id="PF07944"/>
    </source>
</evidence>
<dbReference type="AlphaFoldDB" id="A0ABD1TRV4"/>
<accession>A0ABD1TRV4</accession>
<evidence type="ECO:0000313" key="3">
    <source>
        <dbReference type="Proteomes" id="UP001604277"/>
    </source>
</evidence>
<dbReference type="PANTHER" id="PTHR31151:SF0">
    <property type="entry name" value="PROLINE-TRNA LIGASE (DUF1680)"/>
    <property type="match status" value="1"/>
</dbReference>
<dbReference type="Pfam" id="PF07944">
    <property type="entry name" value="Beta-AFase-like_GH127_cat"/>
    <property type="match status" value="2"/>
</dbReference>
<sequence length="262" mass="29900">MEGHYMSALAQMWASTHNDSLKQKMTDVVYDVSSCQVKMGTCYLSAFSSELFDRFEAIKPIWAPYYTIHKDDDMSDFHANTHIPIVIGSQMRYEVIGDPLYKEIGMFFMDLINSSHSYATGGTSVSELWYKQCFTSWTEEMAYADYYEQALTNGVLSIQRGRDPGVIIYMPPLHHGGSKAQSYHGWRTKYDSFGCCYGTGIEPFSKLGDSICFEKEGHTPALYIIQYVSSSLDWKTTHISLNQIVERVVSWDQCLQVTVTIY</sequence>